<reference evidence="2" key="1">
    <citation type="journal article" date="2019" name="Int. J. Syst. Evol. Microbiol.">
        <title>The Global Catalogue of Microorganisms (GCM) 10K type strain sequencing project: providing services to taxonomists for standard genome sequencing and annotation.</title>
        <authorList>
            <consortium name="The Broad Institute Genomics Platform"/>
            <consortium name="The Broad Institute Genome Sequencing Center for Infectious Disease"/>
            <person name="Wu L."/>
            <person name="Ma J."/>
        </authorList>
    </citation>
    <scope>NUCLEOTIDE SEQUENCE [LARGE SCALE GENOMIC DNA]</scope>
    <source>
        <strain evidence="2">CGMCC 1.7030</strain>
    </source>
</reference>
<evidence type="ECO:0000313" key="2">
    <source>
        <dbReference type="Proteomes" id="UP001596163"/>
    </source>
</evidence>
<accession>A0ABW0C240</accession>
<organism evidence="1 2">
    <name type="scientific">Algoriphagus aquatilis</name>
    <dbReference type="NCBI Taxonomy" id="490186"/>
    <lineage>
        <taxon>Bacteria</taxon>
        <taxon>Pseudomonadati</taxon>
        <taxon>Bacteroidota</taxon>
        <taxon>Cytophagia</taxon>
        <taxon>Cytophagales</taxon>
        <taxon>Cyclobacteriaceae</taxon>
        <taxon>Algoriphagus</taxon>
    </lineage>
</organism>
<name>A0ABW0C240_9BACT</name>
<sequence>MKPAFSIQHLGVLHPTTLFNSPRIRTLGLQLVSLLSFALLSGCNLGGDAFSATVQHRIEHSINYRIARAKEYSEPIYDQTRASLTLTLSLEDLGNGRNTVIWDTTFSMRSIREFPAPNTPLVFQKDIKRNVNPNEVLRISQSLQFRDRDNTVWSEAKGEIIPRDIRFKQLDITL</sequence>
<comment type="caution">
    <text evidence="1">The sequence shown here is derived from an EMBL/GenBank/DDBJ whole genome shotgun (WGS) entry which is preliminary data.</text>
</comment>
<keyword evidence="2" id="KW-1185">Reference proteome</keyword>
<evidence type="ECO:0000313" key="1">
    <source>
        <dbReference type="EMBL" id="MFC5193319.1"/>
    </source>
</evidence>
<dbReference type="RefSeq" id="WP_377917149.1">
    <property type="nucleotide sequence ID" value="NZ_JBHSKS010000017.1"/>
</dbReference>
<gene>
    <name evidence="1" type="ORF">ACFPIK_16220</name>
</gene>
<dbReference type="Proteomes" id="UP001596163">
    <property type="component" value="Unassembled WGS sequence"/>
</dbReference>
<protein>
    <recommendedName>
        <fullName evidence="3">LPS export ABC transporter periplasmic protein LptC</fullName>
    </recommendedName>
</protein>
<evidence type="ECO:0008006" key="3">
    <source>
        <dbReference type="Google" id="ProtNLM"/>
    </source>
</evidence>
<dbReference type="EMBL" id="JBHSKS010000017">
    <property type="protein sequence ID" value="MFC5193319.1"/>
    <property type="molecule type" value="Genomic_DNA"/>
</dbReference>
<proteinExistence type="predicted"/>